<name>A0A7D5NDJ8_9PROT</name>
<proteinExistence type="predicted"/>
<dbReference type="Proteomes" id="UP000509684">
    <property type="component" value="Chromosome"/>
</dbReference>
<organism evidence="1 2">
    <name type="scientific">Candidatus Accumulibacter cognatus</name>
    <dbReference type="NCBI Taxonomy" id="2954383"/>
    <lineage>
        <taxon>Bacteria</taxon>
        <taxon>Pseudomonadati</taxon>
        <taxon>Pseudomonadota</taxon>
        <taxon>Betaproteobacteria</taxon>
        <taxon>Candidatus Accumulibacter</taxon>
    </lineage>
</organism>
<sequence length="77" mass="8231">MANIGLILILAAMSCWRPSGNIVSIFFLVLASAGKKIHGKFVLCPASRLGVSDRVSSHPQIIEEQADIAVQVGHFVT</sequence>
<evidence type="ECO:0000313" key="1">
    <source>
        <dbReference type="EMBL" id="QLH51954.1"/>
    </source>
</evidence>
<dbReference type="KEGG" id="acog:HWD57_20825"/>
<protein>
    <submittedName>
        <fullName evidence="1">Uncharacterized protein</fullName>
    </submittedName>
</protein>
<reference evidence="1 2" key="1">
    <citation type="journal article" date="2019" name="Microbiome">
        <title>Annotated bacterial chromosomes from frame-shift-corrected long-read metagenomic data.</title>
        <authorList>
            <person name="Arumugam K."/>
            <person name="Bagci C."/>
            <person name="Bessarab I."/>
            <person name="Beier S."/>
            <person name="Buchfink B."/>
            <person name="Gorska A."/>
            <person name="Qiu G."/>
            <person name="Huson D.H."/>
            <person name="Williams R.B.H."/>
        </authorList>
    </citation>
    <scope>NUCLEOTIDE SEQUENCE [LARGE SCALE GENOMIC DNA]</scope>
    <source>
        <strain evidence="1">SSA1</strain>
    </source>
</reference>
<evidence type="ECO:0000313" key="2">
    <source>
        <dbReference type="Proteomes" id="UP000509684"/>
    </source>
</evidence>
<accession>A0A7D5NDJ8</accession>
<gene>
    <name evidence="1" type="ORF">HWD57_20825</name>
</gene>
<dbReference type="AlphaFoldDB" id="A0A7D5NDJ8"/>
<dbReference type="EMBL" id="CP058708">
    <property type="protein sequence ID" value="QLH51954.1"/>
    <property type="molecule type" value="Genomic_DNA"/>
</dbReference>